<evidence type="ECO:0000313" key="2">
    <source>
        <dbReference type="Proteomes" id="UP000324241"/>
    </source>
</evidence>
<dbReference type="AlphaFoldDB" id="A0A5M9MUN8"/>
<proteinExistence type="predicted"/>
<accession>A0A5M9MUN8</accession>
<evidence type="ECO:0000313" key="1">
    <source>
        <dbReference type="EMBL" id="KAA8648339.1"/>
    </source>
</evidence>
<gene>
    <name evidence="1" type="ORF">ATNIH1004_004224</name>
</gene>
<dbReference type="Proteomes" id="UP000324241">
    <property type="component" value="Unassembled WGS sequence"/>
</dbReference>
<reference evidence="1 2" key="1">
    <citation type="submission" date="2019-08" db="EMBL/GenBank/DDBJ databases">
        <title>The genome sequence of a newly discovered highly antifungal drug resistant Aspergillus species, Aspergillus tanneri NIH 1004.</title>
        <authorList>
            <person name="Mounaud S."/>
            <person name="Singh I."/>
            <person name="Joardar V."/>
            <person name="Pakala S."/>
            <person name="Pakala S."/>
            <person name="Venepally P."/>
            <person name="Chung J.K."/>
            <person name="Losada L."/>
            <person name="Nierman W.C."/>
        </authorList>
    </citation>
    <scope>NUCLEOTIDE SEQUENCE [LARGE SCALE GENOMIC DNA]</scope>
    <source>
        <strain evidence="1 2">NIH1004</strain>
    </source>
</reference>
<comment type="caution">
    <text evidence="1">The sequence shown here is derived from an EMBL/GenBank/DDBJ whole genome shotgun (WGS) entry which is preliminary data.</text>
</comment>
<organism evidence="1 2">
    <name type="scientific">Aspergillus tanneri</name>
    <dbReference type="NCBI Taxonomy" id="1220188"/>
    <lineage>
        <taxon>Eukaryota</taxon>
        <taxon>Fungi</taxon>
        <taxon>Dikarya</taxon>
        <taxon>Ascomycota</taxon>
        <taxon>Pezizomycotina</taxon>
        <taxon>Eurotiomycetes</taxon>
        <taxon>Eurotiomycetidae</taxon>
        <taxon>Eurotiales</taxon>
        <taxon>Aspergillaceae</taxon>
        <taxon>Aspergillus</taxon>
        <taxon>Aspergillus subgen. Circumdati</taxon>
    </lineage>
</organism>
<dbReference type="EMBL" id="QUQM01000003">
    <property type="protein sequence ID" value="KAA8648339.1"/>
    <property type="molecule type" value="Genomic_DNA"/>
</dbReference>
<dbReference type="GeneID" id="54326926"/>
<dbReference type="RefSeq" id="XP_033427700.1">
    <property type="nucleotide sequence ID" value="XM_033568894.1"/>
</dbReference>
<sequence length="165" mass="18443">MSSWTIRFLRDTPSRLHTIPPQAKGRLFYENMPGVDPMITIVKISGPKAGDGEPSAYIQWSQSLSRDQWPDIWTGSRTVAFDPSWALAPPTCGHLGLQSSTAIDSMYLVYRSETAFFEEHDAQNRKFKGRKLKNAALNPQPPLPSSYSPRFCLTLKDLLTGTKVG</sequence>
<protein>
    <submittedName>
        <fullName evidence="1">Uncharacterized protein</fullName>
    </submittedName>
</protein>
<name>A0A5M9MUN8_9EURO</name>